<dbReference type="RefSeq" id="WP_380126905.1">
    <property type="nucleotide sequence ID" value="NZ_JBHSIU010000097.1"/>
</dbReference>
<evidence type="ECO:0000313" key="3">
    <source>
        <dbReference type="EMBL" id="MFC5006289.1"/>
    </source>
</evidence>
<keyword evidence="1" id="KW-0597">Phosphoprotein</keyword>
<feature type="domain" description="FHA" evidence="2">
    <location>
        <begin position="69"/>
        <end position="127"/>
    </location>
</feature>
<protein>
    <submittedName>
        <fullName evidence="3">FHA domain-containing protein</fullName>
    </submittedName>
</protein>
<keyword evidence="4" id="KW-1185">Reference proteome</keyword>
<dbReference type="SUPFAM" id="SSF49879">
    <property type="entry name" value="SMAD/FHA domain"/>
    <property type="match status" value="1"/>
</dbReference>
<dbReference type="InterPro" id="IPR000253">
    <property type="entry name" value="FHA_dom"/>
</dbReference>
<dbReference type="InterPro" id="IPR008984">
    <property type="entry name" value="SMAD_FHA_dom_sf"/>
</dbReference>
<dbReference type="PROSITE" id="PS50006">
    <property type="entry name" value="FHA_DOMAIN"/>
    <property type="match status" value="1"/>
</dbReference>
<dbReference type="CDD" id="cd00060">
    <property type="entry name" value="FHA"/>
    <property type="match status" value="1"/>
</dbReference>
<dbReference type="Pfam" id="PF00498">
    <property type="entry name" value="FHA"/>
    <property type="match status" value="1"/>
</dbReference>
<dbReference type="EMBL" id="JBHSIU010000097">
    <property type="protein sequence ID" value="MFC5006289.1"/>
    <property type="molecule type" value="Genomic_DNA"/>
</dbReference>
<dbReference type="Gene3D" id="2.60.200.20">
    <property type="match status" value="1"/>
</dbReference>
<name>A0ABV9WD64_9ACTN</name>
<proteinExistence type="predicted"/>
<sequence length="161" mass="17178">MLPGPTSADVAFGHRPGGRDGFTASRVLRWTATAVPDRKFYAATGLRSPRAPFPVHCPARRFVLTGTQAWIGWRGDTLRPRPEIDLGGWSGDPGVSRLHALLQAGPDGWTLLEPGSLGGTAVNDVYTPVPVDVLIPVGHGTRIHVGVWTTITLRAETVDVG</sequence>
<accession>A0ABV9WD64</accession>
<gene>
    <name evidence="3" type="ORF">ACFPIJ_51775</name>
</gene>
<reference evidence="4" key="1">
    <citation type="journal article" date="2019" name="Int. J. Syst. Evol. Microbiol.">
        <title>The Global Catalogue of Microorganisms (GCM) 10K type strain sequencing project: providing services to taxonomists for standard genome sequencing and annotation.</title>
        <authorList>
            <consortium name="The Broad Institute Genomics Platform"/>
            <consortium name="The Broad Institute Genome Sequencing Center for Infectious Disease"/>
            <person name="Wu L."/>
            <person name="Ma J."/>
        </authorList>
    </citation>
    <scope>NUCLEOTIDE SEQUENCE [LARGE SCALE GENOMIC DNA]</scope>
    <source>
        <strain evidence="4">CGMCC 4.7152</strain>
    </source>
</reference>
<dbReference type="Proteomes" id="UP001595912">
    <property type="component" value="Unassembled WGS sequence"/>
</dbReference>
<organism evidence="3 4">
    <name type="scientific">Dactylosporangium cerinum</name>
    <dbReference type="NCBI Taxonomy" id="1434730"/>
    <lineage>
        <taxon>Bacteria</taxon>
        <taxon>Bacillati</taxon>
        <taxon>Actinomycetota</taxon>
        <taxon>Actinomycetes</taxon>
        <taxon>Micromonosporales</taxon>
        <taxon>Micromonosporaceae</taxon>
        <taxon>Dactylosporangium</taxon>
    </lineage>
</organism>
<evidence type="ECO:0000313" key="4">
    <source>
        <dbReference type="Proteomes" id="UP001595912"/>
    </source>
</evidence>
<evidence type="ECO:0000259" key="2">
    <source>
        <dbReference type="PROSITE" id="PS50006"/>
    </source>
</evidence>
<comment type="caution">
    <text evidence="3">The sequence shown here is derived from an EMBL/GenBank/DDBJ whole genome shotgun (WGS) entry which is preliminary data.</text>
</comment>
<evidence type="ECO:0000256" key="1">
    <source>
        <dbReference type="ARBA" id="ARBA00022553"/>
    </source>
</evidence>